<keyword evidence="2" id="KW-1185">Reference proteome</keyword>
<dbReference type="Proteomes" id="UP001228581">
    <property type="component" value="Unassembled WGS sequence"/>
</dbReference>
<organism evidence="1 2">
    <name type="scientific">Xanthocytophaga flava</name>
    <dbReference type="NCBI Taxonomy" id="3048013"/>
    <lineage>
        <taxon>Bacteria</taxon>
        <taxon>Pseudomonadati</taxon>
        <taxon>Bacteroidota</taxon>
        <taxon>Cytophagia</taxon>
        <taxon>Cytophagales</taxon>
        <taxon>Rhodocytophagaceae</taxon>
        <taxon>Xanthocytophaga</taxon>
    </lineage>
</organism>
<comment type="caution">
    <text evidence="1">The sequence shown here is derived from an EMBL/GenBank/DDBJ whole genome shotgun (WGS) entry which is preliminary data.</text>
</comment>
<evidence type="ECO:0000313" key="2">
    <source>
        <dbReference type="Proteomes" id="UP001228581"/>
    </source>
</evidence>
<gene>
    <name evidence="1" type="ORF">QNI19_21525</name>
</gene>
<name>A0ABT7CS93_9BACT</name>
<reference evidence="1 2" key="1">
    <citation type="submission" date="2023-05" db="EMBL/GenBank/DDBJ databases">
        <authorList>
            <person name="Zhang X."/>
        </authorList>
    </citation>
    <scope>NUCLEOTIDE SEQUENCE [LARGE SCALE GENOMIC DNA]</scope>
    <source>
        <strain evidence="1 2">DM2B3-1</strain>
    </source>
</reference>
<proteinExistence type="predicted"/>
<dbReference type="EMBL" id="JASJOT010000015">
    <property type="protein sequence ID" value="MDJ1495534.1"/>
    <property type="molecule type" value="Genomic_DNA"/>
</dbReference>
<accession>A0ABT7CS93</accession>
<evidence type="ECO:0000313" key="1">
    <source>
        <dbReference type="EMBL" id="MDJ1495534.1"/>
    </source>
</evidence>
<protein>
    <submittedName>
        <fullName evidence="1">Uncharacterized protein</fullName>
    </submittedName>
</protein>
<sequence length="165" mass="18363">MKTVLQILFFLSFCCYGFSQENKAAFDCSKIEVIKDASGEALHCTPIQEPVVFHKHIKKEETLYRLYLRMHDVGEAYTAGQTGIILLLTQNKSIVKSNVEVFISTPSGKTYSNALIRLNASDIAKLKANGITGFSLTQYGSVIPIKKGLDGTKYMEMLNCLLSKK</sequence>
<dbReference type="RefSeq" id="WP_313999637.1">
    <property type="nucleotide sequence ID" value="NZ_JASJOT010000015.1"/>
</dbReference>